<proteinExistence type="predicted"/>
<dbReference type="Proteomes" id="UP001291309">
    <property type="component" value="Unassembled WGS sequence"/>
</dbReference>
<dbReference type="EMBL" id="JAXIVS010000003">
    <property type="protein sequence ID" value="MDY7226655.1"/>
    <property type="molecule type" value="Genomic_DNA"/>
</dbReference>
<protein>
    <submittedName>
        <fullName evidence="2">Uncharacterized protein</fullName>
    </submittedName>
</protein>
<gene>
    <name evidence="2" type="ORF">SYV04_09665</name>
</gene>
<evidence type="ECO:0000313" key="2">
    <source>
        <dbReference type="EMBL" id="MDY7226655.1"/>
    </source>
</evidence>
<evidence type="ECO:0000313" key="3">
    <source>
        <dbReference type="Proteomes" id="UP001291309"/>
    </source>
</evidence>
<feature type="signal peptide" evidence="1">
    <location>
        <begin position="1"/>
        <end position="17"/>
    </location>
</feature>
<comment type="caution">
    <text evidence="2">The sequence shown here is derived from an EMBL/GenBank/DDBJ whole genome shotgun (WGS) entry which is preliminary data.</text>
</comment>
<dbReference type="RefSeq" id="WP_321545385.1">
    <property type="nucleotide sequence ID" value="NZ_JAXIVS010000003.1"/>
</dbReference>
<keyword evidence="1" id="KW-0732">Signal</keyword>
<evidence type="ECO:0000256" key="1">
    <source>
        <dbReference type="SAM" id="SignalP"/>
    </source>
</evidence>
<organism evidence="2 3">
    <name type="scientific">Hyalangium rubrum</name>
    <dbReference type="NCBI Taxonomy" id="3103134"/>
    <lineage>
        <taxon>Bacteria</taxon>
        <taxon>Pseudomonadati</taxon>
        <taxon>Myxococcota</taxon>
        <taxon>Myxococcia</taxon>
        <taxon>Myxococcales</taxon>
        <taxon>Cystobacterineae</taxon>
        <taxon>Archangiaceae</taxon>
        <taxon>Hyalangium</taxon>
    </lineage>
</organism>
<keyword evidence="3" id="KW-1185">Reference proteome</keyword>
<reference evidence="2 3" key="1">
    <citation type="submission" date="2023-12" db="EMBL/GenBank/DDBJ databases">
        <title>the genome sequence of Hyalangium sp. s54d21.</title>
        <authorList>
            <person name="Zhang X."/>
        </authorList>
    </citation>
    <scope>NUCLEOTIDE SEQUENCE [LARGE SCALE GENOMIC DNA]</scope>
    <source>
        <strain evidence="3">s54d21</strain>
    </source>
</reference>
<feature type="chain" id="PRO_5045214341" evidence="1">
    <location>
        <begin position="18"/>
        <end position="149"/>
    </location>
</feature>
<sequence>MLLVLAAVAALVLASLASGLEEGAKASRERERVSLADARFEQGAWGLGGSVELGQPLTQDRATSQGELSAGAWDASALQLHRPLGSARGRAGFSSDVQAGQRALRARQDAIIAALVRRIRRLAVPVTDGYGADRPTIVTRPLRGPPLRG</sequence>
<accession>A0ABU5GZN1</accession>
<name>A0ABU5GZN1_9BACT</name>